<comment type="caution">
    <text evidence="2">The sequence shown here is derived from an EMBL/GenBank/DDBJ whole genome shotgun (WGS) entry which is preliminary data.</text>
</comment>
<dbReference type="Proteomes" id="UP001196661">
    <property type="component" value="Unassembled WGS sequence"/>
</dbReference>
<dbReference type="PANTHER" id="PTHR12788:SF10">
    <property type="entry name" value="PROTEIN-TYROSINE SULFOTRANSFERASE"/>
    <property type="match status" value="1"/>
</dbReference>
<evidence type="ECO:0000313" key="2">
    <source>
        <dbReference type="EMBL" id="MBT9312509.1"/>
    </source>
</evidence>
<proteinExistence type="predicted"/>
<dbReference type="Pfam" id="PF13469">
    <property type="entry name" value="Sulfotransfer_3"/>
    <property type="match status" value="1"/>
</dbReference>
<dbReference type="EMBL" id="JADOER010000008">
    <property type="protein sequence ID" value="MBT9312509.1"/>
    <property type="molecule type" value="Genomic_DNA"/>
</dbReference>
<dbReference type="Gene3D" id="3.40.50.300">
    <property type="entry name" value="P-loop containing nucleotide triphosphate hydrolases"/>
    <property type="match status" value="1"/>
</dbReference>
<name>A0ABS5Y577_9CYAN</name>
<protein>
    <submittedName>
        <fullName evidence="2">Sulfotransferase</fullName>
    </submittedName>
</protein>
<dbReference type="PANTHER" id="PTHR12788">
    <property type="entry name" value="PROTEIN-TYROSINE SULFOTRANSFERASE 2"/>
    <property type="match status" value="1"/>
</dbReference>
<reference evidence="2 3" key="1">
    <citation type="journal article" date="2021" name="Mar. Drugs">
        <title>Genome Reduction and Secondary Metabolism of the Marine Sponge-Associated Cyanobacterium Leptothoe.</title>
        <authorList>
            <person name="Konstantinou D."/>
            <person name="Popin R.V."/>
            <person name="Fewer D.P."/>
            <person name="Sivonen K."/>
            <person name="Gkelis S."/>
        </authorList>
    </citation>
    <scope>NUCLEOTIDE SEQUENCE [LARGE SCALE GENOMIC DNA]</scope>
    <source>
        <strain evidence="2 3">TAU-MAC 1615</strain>
    </source>
</reference>
<evidence type="ECO:0000256" key="1">
    <source>
        <dbReference type="ARBA" id="ARBA00022679"/>
    </source>
</evidence>
<accession>A0ABS5Y577</accession>
<keyword evidence="3" id="KW-1185">Reference proteome</keyword>
<evidence type="ECO:0000313" key="3">
    <source>
        <dbReference type="Proteomes" id="UP001196661"/>
    </source>
</evidence>
<organism evidence="2 3">
    <name type="scientific">Leptothoe kymatousa TAU-MAC 1615</name>
    <dbReference type="NCBI Taxonomy" id="2364775"/>
    <lineage>
        <taxon>Bacteria</taxon>
        <taxon>Bacillati</taxon>
        <taxon>Cyanobacteriota</taxon>
        <taxon>Cyanophyceae</taxon>
        <taxon>Nodosilineales</taxon>
        <taxon>Cymatolegaceae</taxon>
        <taxon>Leptothoe</taxon>
        <taxon>Leptothoe kymatousa</taxon>
    </lineage>
</organism>
<dbReference type="SUPFAM" id="SSF52540">
    <property type="entry name" value="P-loop containing nucleoside triphosphate hydrolases"/>
    <property type="match status" value="1"/>
</dbReference>
<dbReference type="InterPro" id="IPR027417">
    <property type="entry name" value="P-loop_NTPase"/>
</dbReference>
<dbReference type="RefSeq" id="WP_215618404.1">
    <property type="nucleotide sequence ID" value="NZ_JADOER010000008.1"/>
</dbReference>
<sequence>MVIAAERPIFIVGMPRSGTTLLTSLLSAHPRIAISPESHFLTYWLPTYGHLIEQPDKFQQFWQMLSHSKRFSYFDIDPETTLANILAKGPPTAVNIFAGWLETYGNRRGKPRWGEKTPLHYQHLEQLLAWFPHAQVLWLLRDPRAVSASLLRMNWASNYVHIHAEQWCQSTQLYEQRWQTDGRVKLVQYEALVQQPQAVLDSIFEFLQEDLPEDLVNQRSTADMPLVNRQGWALDHLNQSLQPMDAIAVDRWKQQLSPSYVAIVNSLTHGVQQRYGYAQGDCSPLSLVSKLLLQSEKLRWKVDRKLLVWRTRWFGVSPRRGREIGAEVV</sequence>
<gene>
    <name evidence="2" type="ORF">IXB28_09850</name>
</gene>
<keyword evidence="1" id="KW-0808">Transferase</keyword>
<dbReference type="InterPro" id="IPR026634">
    <property type="entry name" value="TPST-like"/>
</dbReference>